<proteinExistence type="predicted"/>
<reference evidence="1 2" key="1">
    <citation type="journal article" date="2012" name="J. Bacteriol.">
        <title>Genome Sequence of Idiomarina xiamenensis Type Strain 10-D-4.</title>
        <authorList>
            <person name="Lai Q."/>
            <person name="Wang L."/>
            <person name="Wang W."/>
            <person name="Shao Z."/>
        </authorList>
    </citation>
    <scope>NUCLEOTIDE SEQUENCE [LARGE SCALE GENOMIC DNA]</scope>
    <source>
        <strain evidence="1 2">10-D-4</strain>
    </source>
</reference>
<accession>K2JZ13</accession>
<dbReference type="InterPro" id="IPR027396">
    <property type="entry name" value="DsrEFH-like"/>
</dbReference>
<dbReference type="Proteomes" id="UP000014115">
    <property type="component" value="Unassembled WGS sequence"/>
</dbReference>
<dbReference type="GO" id="GO:0097163">
    <property type="term" value="F:sulfur carrier activity"/>
    <property type="evidence" value="ECO:0007669"/>
    <property type="project" value="TreeGrafter"/>
</dbReference>
<gene>
    <name evidence="1" type="ORF">A10D4_12637</name>
</gene>
<keyword evidence="2" id="KW-1185">Reference proteome</keyword>
<dbReference type="PANTHER" id="PTHR34874">
    <property type="entry name" value="PROTEIN YCHN"/>
    <property type="match status" value="1"/>
</dbReference>
<dbReference type="AlphaFoldDB" id="K2JZ13"/>
<dbReference type="SUPFAM" id="SSF75169">
    <property type="entry name" value="DsrEFH-like"/>
    <property type="match status" value="1"/>
</dbReference>
<evidence type="ECO:0000313" key="2">
    <source>
        <dbReference type="Proteomes" id="UP000014115"/>
    </source>
</evidence>
<dbReference type="InterPro" id="IPR003787">
    <property type="entry name" value="Sulphur_relay_DsrE/F-like"/>
</dbReference>
<evidence type="ECO:0000313" key="1">
    <source>
        <dbReference type="EMBL" id="EKE79852.1"/>
    </source>
</evidence>
<organism evidence="1 2">
    <name type="scientific">Idiomarina xiamenensis 10-D-4</name>
    <dbReference type="NCBI Taxonomy" id="740709"/>
    <lineage>
        <taxon>Bacteria</taxon>
        <taxon>Pseudomonadati</taxon>
        <taxon>Pseudomonadota</taxon>
        <taxon>Gammaproteobacteria</taxon>
        <taxon>Alteromonadales</taxon>
        <taxon>Idiomarinaceae</taxon>
        <taxon>Idiomarina</taxon>
    </lineage>
</organism>
<dbReference type="OrthoDB" id="9787483at2"/>
<dbReference type="PATRIC" id="fig|740709.3.peg.2551"/>
<dbReference type="STRING" id="740709.A10D4_12637"/>
<protein>
    <submittedName>
        <fullName evidence="1">Uncharacterized protein</fullName>
    </submittedName>
</protein>
<name>K2JZ13_9GAMM</name>
<dbReference type="GO" id="GO:1990228">
    <property type="term" value="C:sulfurtransferase complex"/>
    <property type="evidence" value="ECO:0007669"/>
    <property type="project" value="TreeGrafter"/>
</dbReference>
<dbReference type="PANTHER" id="PTHR34874:SF3">
    <property type="entry name" value="SULFURTRANSFERASE TUSD"/>
    <property type="match status" value="1"/>
</dbReference>
<sequence length="118" mass="12744">MATITLLLQAAPHQSYRSAQALRYAKAAHAAGHQILQVFFYGDGVFHAHSQRQPVASAQADDIVSAWQQWSAASQVPLQVCETLLEDFGVDGKVAGFSAHGLLSFAEAASRSDRCIQF</sequence>
<dbReference type="Pfam" id="PF02635">
    <property type="entry name" value="DsrE"/>
    <property type="match status" value="1"/>
</dbReference>
<dbReference type="EMBL" id="AMRG01000021">
    <property type="protein sequence ID" value="EKE79852.1"/>
    <property type="molecule type" value="Genomic_DNA"/>
</dbReference>
<dbReference type="RefSeq" id="WP_008489943.1">
    <property type="nucleotide sequence ID" value="NZ_AMRG01000021.1"/>
</dbReference>
<dbReference type="Gene3D" id="3.40.1260.10">
    <property type="entry name" value="DsrEFH-like"/>
    <property type="match status" value="1"/>
</dbReference>
<dbReference type="eggNOG" id="COG1553">
    <property type="taxonomic scope" value="Bacteria"/>
</dbReference>
<comment type="caution">
    <text evidence="1">The sequence shown here is derived from an EMBL/GenBank/DDBJ whole genome shotgun (WGS) entry which is preliminary data.</text>
</comment>
<dbReference type="GO" id="GO:0002143">
    <property type="term" value="P:tRNA wobble position uridine thiolation"/>
    <property type="evidence" value="ECO:0007669"/>
    <property type="project" value="TreeGrafter"/>
</dbReference>